<dbReference type="CDD" id="cd00364">
    <property type="entry name" value="Ribosomal_uS17"/>
    <property type="match status" value="1"/>
</dbReference>
<dbReference type="PANTHER" id="PTHR10744:SF1">
    <property type="entry name" value="SMALL RIBOSOMAL SUBUNIT PROTEIN US17M"/>
    <property type="match status" value="1"/>
</dbReference>
<evidence type="ECO:0000256" key="6">
    <source>
        <dbReference type="HAMAP-Rule" id="MF_01345"/>
    </source>
</evidence>
<dbReference type="EMBL" id="WJHE01000020">
    <property type="protein sequence ID" value="MST31220.1"/>
    <property type="molecule type" value="Genomic_DNA"/>
</dbReference>
<dbReference type="PRINTS" id="PR00973">
    <property type="entry name" value="RIBOSOMALS17"/>
</dbReference>
<dbReference type="Proteomes" id="UP000437736">
    <property type="component" value="Unassembled WGS sequence"/>
</dbReference>
<dbReference type="InterPro" id="IPR012340">
    <property type="entry name" value="NA-bd_OB-fold"/>
</dbReference>
<name>A0ABW9QP02_9ACTN</name>
<evidence type="ECO:0000313" key="9">
    <source>
        <dbReference type="EMBL" id="MST31220.1"/>
    </source>
</evidence>
<evidence type="ECO:0000256" key="5">
    <source>
        <dbReference type="ARBA" id="ARBA00023274"/>
    </source>
</evidence>
<keyword evidence="5 6" id="KW-0687">Ribonucleoprotein</keyword>
<dbReference type="PROSITE" id="PS00056">
    <property type="entry name" value="RIBOSOMAL_S17"/>
    <property type="match status" value="1"/>
</dbReference>
<comment type="function">
    <text evidence="6">One of the primary rRNA binding proteins, it binds specifically to the 5'-end of 16S ribosomal RNA.</text>
</comment>
<dbReference type="NCBIfam" id="TIGR03635">
    <property type="entry name" value="uS17_bact"/>
    <property type="match status" value="1"/>
</dbReference>
<keyword evidence="3 6" id="KW-0694">RNA-binding</keyword>
<keyword evidence="10" id="KW-1185">Reference proteome</keyword>
<evidence type="ECO:0000256" key="3">
    <source>
        <dbReference type="ARBA" id="ARBA00022884"/>
    </source>
</evidence>
<comment type="subunit">
    <text evidence="6">Part of the 30S ribosomal subunit.</text>
</comment>
<dbReference type="InterPro" id="IPR000266">
    <property type="entry name" value="Ribosomal_uS17"/>
</dbReference>
<evidence type="ECO:0000256" key="1">
    <source>
        <dbReference type="ARBA" id="ARBA00010254"/>
    </source>
</evidence>
<dbReference type="Gene3D" id="2.40.50.140">
    <property type="entry name" value="Nucleic acid-binding proteins"/>
    <property type="match status" value="1"/>
</dbReference>
<proteinExistence type="inferred from homology"/>
<evidence type="ECO:0000313" key="10">
    <source>
        <dbReference type="Proteomes" id="UP000437736"/>
    </source>
</evidence>
<feature type="region of interest" description="Disordered" evidence="8">
    <location>
        <begin position="1"/>
        <end position="44"/>
    </location>
</feature>
<comment type="similarity">
    <text evidence="1 6 7">Belongs to the universal ribosomal protein uS17 family.</text>
</comment>
<protein>
    <recommendedName>
        <fullName evidence="6">Small ribosomal subunit protein uS17</fullName>
    </recommendedName>
</protein>
<dbReference type="HAMAP" id="MF_01345_B">
    <property type="entry name" value="Ribosomal_uS17_B"/>
    <property type="match status" value="1"/>
</dbReference>
<evidence type="ECO:0000256" key="2">
    <source>
        <dbReference type="ARBA" id="ARBA00022730"/>
    </source>
</evidence>
<keyword evidence="4 6" id="KW-0689">Ribosomal protein</keyword>
<dbReference type="GO" id="GO:0005840">
    <property type="term" value="C:ribosome"/>
    <property type="evidence" value="ECO:0007669"/>
    <property type="project" value="UniProtKB-KW"/>
</dbReference>
<dbReference type="InterPro" id="IPR019984">
    <property type="entry name" value="Ribosomal_uS17_bact/chlr"/>
</dbReference>
<dbReference type="InterPro" id="IPR019979">
    <property type="entry name" value="Ribosomal_uS17_CS"/>
</dbReference>
<dbReference type="SUPFAM" id="SSF50249">
    <property type="entry name" value="Nucleic acid-binding proteins"/>
    <property type="match status" value="1"/>
</dbReference>
<sequence>MSSSESNETVAPDEAAAVTSAEPLVPEELREGADEDRPNRRKVREGLVASTAMDKTVVVAVVERVRHPRYAKTVQRTKRLLAHNEDPALKVGDRVRLAETRPLSKRKRWRVVEVLERAK</sequence>
<organism evidence="9 10">
    <name type="scientific">Acidiferrimicrobium australe</name>
    <dbReference type="NCBI Taxonomy" id="2664430"/>
    <lineage>
        <taxon>Bacteria</taxon>
        <taxon>Bacillati</taxon>
        <taxon>Actinomycetota</taxon>
        <taxon>Acidimicrobiia</taxon>
        <taxon>Acidimicrobiales</taxon>
        <taxon>Acidimicrobiaceae</taxon>
        <taxon>Acidiferrimicrobium</taxon>
    </lineage>
</organism>
<comment type="caution">
    <text evidence="9">The sequence shown here is derived from an EMBL/GenBank/DDBJ whole genome shotgun (WGS) entry which is preliminary data.</text>
</comment>
<reference evidence="9 10" key="1">
    <citation type="submission" date="2019-11" db="EMBL/GenBank/DDBJ databases">
        <title>Acidiferrimicrobium australis gen. nov., sp. nov., an acidophilic and obligately heterotrophic, member of the Actinobacteria that catalyses dissimilatory oxido- reduction of iron isolated from metal-rich acidic water in Chile.</title>
        <authorList>
            <person name="Gonzalez D."/>
            <person name="Huber K."/>
            <person name="Hedrich S."/>
            <person name="Rojas-Villalobos C."/>
            <person name="Quatrini R."/>
            <person name="Dinamarca M.A."/>
            <person name="Schwarz A."/>
            <person name="Canales C."/>
            <person name="Nancucheo I."/>
        </authorList>
    </citation>
    <scope>NUCLEOTIDE SEQUENCE [LARGE SCALE GENOMIC DNA]</scope>
    <source>
        <strain evidence="9 10">USS-CCA1</strain>
    </source>
</reference>
<feature type="compositionally biased region" description="Basic and acidic residues" evidence="8">
    <location>
        <begin position="27"/>
        <end position="38"/>
    </location>
</feature>
<gene>
    <name evidence="6 9" type="primary">rpsQ</name>
    <name evidence="9" type="ORF">GHK86_00545</name>
</gene>
<accession>A0ABW9QP02</accession>
<evidence type="ECO:0000256" key="4">
    <source>
        <dbReference type="ARBA" id="ARBA00022980"/>
    </source>
</evidence>
<dbReference type="NCBIfam" id="NF004123">
    <property type="entry name" value="PRK05610.1"/>
    <property type="match status" value="1"/>
</dbReference>
<evidence type="ECO:0000256" key="8">
    <source>
        <dbReference type="SAM" id="MobiDB-lite"/>
    </source>
</evidence>
<evidence type="ECO:0000256" key="7">
    <source>
        <dbReference type="RuleBase" id="RU003872"/>
    </source>
</evidence>
<dbReference type="Pfam" id="PF00366">
    <property type="entry name" value="Ribosomal_S17"/>
    <property type="match status" value="1"/>
</dbReference>
<dbReference type="PANTHER" id="PTHR10744">
    <property type="entry name" value="40S RIBOSOMAL PROTEIN S11 FAMILY MEMBER"/>
    <property type="match status" value="1"/>
</dbReference>
<keyword evidence="2 6" id="KW-0699">rRNA-binding</keyword>